<dbReference type="EMBL" id="GECZ01017620">
    <property type="protein sequence ID" value="JAS52149.1"/>
    <property type="molecule type" value="Transcribed_RNA"/>
</dbReference>
<protein>
    <submittedName>
        <fullName evidence="2">Uncharacterized protein</fullName>
    </submittedName>
</protein>
<organism evidence="2">
    <name type="scientific">Cuerna arida</name>
    <dbReference type="NCBI Taxonomy" id="1464854"/>
    <lineage>
        <taxon>Eukaryota</taxon>
        <taxon>Metazoa</taxon>
        <taxon>Ecdysozoa</taxon>
        <taxon>Arthropoda</taxon>
        <taxon>Hexapoda</taxon>
        <taxon>Insecta</taxon>
        <taxon>Pterygota</taxon>
        <taxon>Neoptera</taxon>
        <taxon>Paraneoptera</taxon>
        <taxon>Hemiptera</taxon>
        <taxon>Auchenorrhyncha</taxon>
        <taxon>Membracoidea</taxon>
        <taxon>Cicadellidae</taxon>
        <taxon>Cicadellinae</taxon>
        <taxon>Proconiini</taxon>
        <taxon>Cuerna</taxon>
    </lineage>
</organism>
<accession>A0A1B6FPS0</accession>
<feature type="compositionally biased region" description="Polar residues" evidence="1">
    <location>
        <begin position="45"/>
        <end position="60"/>
    </location>
</feature>
<proteinExistence type="predicted"/>
<gene>
    <name evidence="2" type="ORF">g.31709</name>
</gene>
<sequence length="1654" mass="187411">TKQVPRPSQAEVVLSDEGDSLETDLPPAQMQRSKSSRYPEREPVNQLSRSNSLGRNQQANKDACGIGNGPSSLQDDVAFHYPNPCQSHPCVVKILPTPTKIISDSLQGQAKCFHFIKKDVCDIVNIKIRNEAAIDASNQRPTLYTLLVEELKLKLQNMRIAKKRYFEEQNSSEKDEINAEAALSIGSKQDIEVKKYEEIQLEKSIVACPQSPQLVVIDSEENEDDQENDTTLNSMHMTETADDSCRPWIVILSDSDSEEGDDRECVVFEENIQAKTNSKEIVLDSVMFDTNNFEDFVLNNDLLNNKKQAIQNNNSIISANIENIKTATEVHDDEFSDDYAYNSMFEEDCCIEREENNWKINRDRCTFVSGSTLNEKYSHCNVFINQGFWSSQEKKLLGETESFMQTFEDIWMADVIDDTTTLDEKNENTDIDVPLEENFNKCTQLVSKEKQTVGAYRQCSDISLCDNQSQNYESSFQENNLLDIPTITSNKGLSVGSPIESSDIILQNDKCFKSYLEKDCDDKLCHELTVLDDTFENDTMIGSEHVKKSFCSCGGSTRIIEDEFDSASKNESSSVGTYLMKLIIDKLNSLVPTNESERQNVRIEDNGETFENYVLNECNEKYLDKSAILYENHDDVQPPHEILIDFPGTDHLAYRCGIDHNTDYSSKLKLEINLTESDSVNIHKEDGVTTIEKLYEKEEKELSEMIKSNNECNCDPEVEYYSKNCQQLGGHDSDTETVSSDVINIQSKDDIYHKYLEEDENTSEEKHISHEKKVNKAKPVLSQTLDSQNKCSVDIRHSFKDTVDSLGDYFESENFKISQIINLHSGNSDSHQTYLESLTENHIMSAGLATVDRSDENVANREENTRFEICIHSDSNKFLEGGHVNQVNSVKTCVIVDVQEEQIVYNDDDSLPESKVIFNNSHMNDNSVSKIEIGVLKENILKENVRNETEKEFTKTGNKETNYHYLDIVHLENNTMNAHGNIFSGTTAVNYNQIIFDNNQEKDKIDCLEESSKHVICNNVSDLLSRDEDYFCEYNIKTSKEKVTNLDSDIVFGMIFEDNTKNSVIIDDSLSQVDSLDSFNTVSVESLPILSKKSSVQENLSDNDSIISCEMNEEDVNEYVKDIPEIHDDCATFNNYIGHEFGDESDYSSTMFLDTDTEPYSKLADTVLLSSSSSSDQESCDYKIVFPINRPSYSHYNDTSKIQCTAQHKLDLNNSSSNLSRLRERFNVDAKVPTFLVLDINRSSNFRSAQKIRKKFSLCHSRKSKSLSNISKNMVISFLQKSRNLELDQTEGLDEVYSSHDISLKYEQQFTTSNTFNNLSIPDIASCESLSTSRLTEFHAAPHSSPIDVKSKQVYHENNLPEQNYSNISFTYDESKVLDNNLSFEKGENYVNTEIPTCMVGNSSKYHTGSVSTKPLKCSQSSRFQPFIKNSKGEMVFETQPLCPEEPINDKVSLTNNSAISQLQTTEIGNQMFIFNEASTAVMCSDTDGRDLARCQSTTNDSKDKIETCSNVFYSGRNCEVIDGENLSGNLCSEIYKSENVIGENRKEMFKKDLPVYNESCDSNSSVQMELLYKSPESSYVSGILVDDEISDVCEITQDSSVSYTDSLLSDDEEEPLDSKSVSNMQKCCPYSPLANLKNRLSLTPIPERDEENY</sequence>
<evidence type="ECO:0000313" key="2">
    <source>
        <dbReference type="EMBL" id="JAS52149.1"/>
    </source>
</evidence>
<evidence type="ECO:0000256" key="1">
    <source>
        <dbReference type="SAM" id="MobiDB-lite"/>
    </source>
</evidence>
<reference evidence="2" key="1">
    <citation type="submission" date="2015-11" db="EMBL/GenBank/DDBJ databases">
        <title>De novo transcriptome assembly of four potential Pierce s Disease insect vectors from Arizona vineyards.</title>
        <authorList>
            <person name="Tassone E.E."/>
        </authorList>
    </citation>
    <scope>NUCLEOTIDE SEQUENCE</scope>
</reference>
<feature type="non-terminal residue" evidence="2">
    <location>
        <position position="1"/>
    </location>
</feature>
<name>A0A1B6FPS0_9HEMI</name>
<feature type="region of interest" description="Disordered" evidence="1">
    <location>
        <begin position="1"/>
        <end position="67"/>
    </location>
</feature>